<keyword evidence="3" id="KW-1185">Reference proteome</keyword>
<feature type="transmembrane region" description="Helical" evidence="1">
    <location>
        <begin position="119"/>
        <end position="137"/>
    </location>
</feature>
<feature type="transmembrane region" description="Helical" evidence="1">
    <location>
        <begin position="48"/>
        <end position="67"/>
    </location>
</feature>
<comment type="caution">
    <text evidence="2">The sequence shown here is derived from an EMBL/GenBank/DDBJ whole genome shotgun (WGS) entry which is preliminary data.</text>
</comment>
<accession>A0AAJ0DG90</accession>
<organism evidence="2 3">
    <name type="scientific">Extremus antarcticus</name>
    <dbReference type="NCBI Taxonomy" id="702011"/>
    <lineage>
        <taxon>Eukaryota</taxon>
        <taxon>Fungi</taxon>
        <taxon>Dikarya</taxon>
        <taxon>Ascomycota</taxon>
        <taxon>Pezizomycotina</taxon>
        <taxon>Dothideomycetes</taxon>
        <taxon>Dothideomycetidae</taxon>
        <taxon>Mycosphaerellales</taxon>
        <taxon>Extremaceae</taxon>
        <taxon>Extremus</taxon>
    </lineage>
</organism>
<keyword evidence="1" id="KW-0472">Membrane</keyword>
<evidence type="ECO:0000313" key="3">
    <source>
        <dbReference type="Proteomes" id="UP001271007"/>
    </source>
</evidence>
<name>A0AAJ0DG90_9PEZI</name>
<evidence type="ECO:0000313" key="2">
    <source>
        <dbReference type="EMBL" id="KAK3053251.1"/>
    </source>
</evidence>
<feature type="transmembrane region" description="Helical" evidence="1">
    <location>
        <begin position="149"/>
        <end position="171"/>
    </location>
</feature>
<reference evidence="2" key="1">
    <citation type="submission" date="2023-04" db="EMBL/GenBank/DDBJ databases">
        <title>Black Yeasts Isolated from many extreme environments.</title>
        <authorList>
            <person name="Coleine C."/>
            <person name="Stajich J.E."/>
            <person name="Selbmann L."/>
        </authorList>
    </citation>
    <scope>NUCLEOTIDE SEQUENCE</scope>
    <source>
        <strain evidence="2">CCFEE 5312</strain>
    </source>
</reference>
<feature type="transmembrane region" description="Helical" evidence="1">
    <location>
        <begin position="294"/>
        <end position="314"/>
    </location>
</feature>
<keyword evidence="1" id="KW-1133">Transmembrane helix</keyword>
<feature type="transmembrane region" description="Helical" evidence="1">
    <location>
        <begin position="6"/>
        <end position="27"/>
    </location>
</feature>
<keyword evidence="1" id="KW-0812">Transmembrane</keyword>
<protein>
    <submittedName>
        <fullName evidence="2">Uncharacterized protein</fullName>
    </submittedName>
</protein>
<sequence length="327" mass="36293">MDETNYSGALIFWIYILAAFFFSYMVIQSIISIRPGKDERQKTKGSDSGFIWLFGALAGLSFTTLSYNMLTVLAHSYQAWSLSHGMAANISPAQIWHWSTTSTLFRDFAEAIVFDSIRYFWAQSALLATLWLCMYMGTEGSHRQIPHLWAFFGLSQILPISFAQNLFYVALLRQPSGRKSAVIPQNFLLAVVGIYCGCLLVAAQAAQTARGAWLTTTIMVARLFLLSPLFIVEVFNSPGPNIPGRPSGQRVDGRQALRIVTAAAMICTTIQLHVLGQRKANYTDLFNGLFSHPAVTTLGCDLVLTVVGYGFWTLRTSLAPQDRMKTS</sequence>
<dbReference type="EMBL" id="JAWDJX010000017">
    <property type="protein sequence ID" value="KAK3053251.1"/>
    <property type="molecule type" value="Genomic_DNA"/>
</dbReference>
<feature type="transmembrane region" description="Helical" evidence="1">
    <location>
        <begin position="183"/>
        <end position="206"/>
    </location>
</feature>
<feature type="transmembrane region" description="Helical" evidence="1">
    <location>
        <begin position="256"/>
        <end position="274"/>
    </location>
</feature>
<dbReference type="AlphaFoldDB" id="A0AAJ0DG90"/>
<proteinExistence type="predicted"/>
<evidence type="ECO:0000256" key="1">
    <source>
        <dbReference type="SAM" id="Phobius"/>
    </source>
</evidence>
<gene>
    <name evidence="2" type="ORF">LTR09_005877</name>
</gene>
<dbReference type="Proteomes" id="UP001271007">
    <property type="component" value="Unassembled WGS sequence"/>
</dbReference>
<feature type="transmembrane region" description="Helical" evidence="1">
    <location>
        <begin position="212"/>
        <end position="235"/>
    </location>
</feature>